<feature type="transmembrane region" description="Helical" evidence="1">
    <location>
        <begin position="91"/>
        <end position="114"/>
    </location>
</feature>
<organism evidence="3 4">
    <name type="scientific">Glutinoglossum americanum</name>
    <dbReference type="NCBI Taxonomy" id="1670608"/>
    <lineage>
        <taxon>Eukaryota</taxon>
        <taxon>Fungi</taxon>
        <taxon>Dikarya</taxon>
        <taxon>Ascomycota</taxon>
        <taxon>Pezizomycotina</taxon>
        <taxon>Geoglossomycetes</taxon>
        <taxon>Geoglossales</taxon>
        <taxon>Geoglossaceae</taxon>
        <taxon>Glutinoglossum</taxon>
    </lineage>
</organism>
<protein>
    <recommendedName>
        <fullName evidence="2">DUF7702 domain-containing protein</fullName>
    </recommendedName>
</protein>
<name>A0A9P8HRF6_9PEZI</name>
<comment type="caution">
    <text evidence="3">The sequence shown here is derived from an EMBL/GenBank/DDBJ whole genome shotgun (WGS) entry which is preliminary data.</text>
</comment>
<keyword evidence="1" id="KW-1133">Transmembrane helix</keyword>
<evidence type="ECO:0000313" key="3">
    <source>
        <dbReference type="EMBL" id="KAH0536001.1"/>
    </source>
</evidence>
<dbReference type="OrthoDB" id="2560628at2759"/>
<dbReference type="EMBL" id="JAGHQL010000247">
    <property type="protein sequence ID" value="KAH0536001.1"/>
    <property type="molecule type" value="Genomic_DNA"/>
</dbReference>
<keyword evidence="4" id="KW-1185">Reference proteome</keyword>
<reference evidence="3" key="1">
    <citation type="submission" date="2021-03" db="EMBL/GenBank/DDBJ databases">
        <title>Comparative genomics and phylogenomic investigation of the class Geoglossomycetes provide insights into ecological specialization and systematics.</title>
        <authorList>
            <person name="Melie T."/>
            <person name="Pirro S."/>
            <person name="Miller A.N."/>
            <person name="Quandt A."/>
        </authorList>
    </citation>
    <scope>NUCLEOTIDE SEQUENCE</scope>
    <source>
        <strain evidence="3">GBOQ0MN5Z8</strain>
    </source>
</reference>
<dbReference type="PANTHER" id="PTHR42109">
    <property type="entry name" value="UNPLACED GENOMIC SCAFFOLD UM_SCAF_CONTIG_1.265, WHOLE GENOME SHOTGUN SEQUENCE"/>
    <property type="match status" value="1"/>
</dbReference>
<dbReference type="InterPro" id="IPR056119">
    <property type="entry name" value="DUF7702"/>
</dbReference>
<gene>
    <name evidence="3" type="ORF">FGG08_007100</name>
</gene>
<dbReference type="AlphaFoldDB" id="A0A9P8HRF6"/>
<sequence length="165" mass="18306">MVCRSNVDFKDKKRLIGMLNRTQLLYTAAIALSIAGGGMRSPGNTPKNQSTGRKLTRVATILITVTFAALVGYTVYFWVQKGRLRPARLMLLRAFSLAIPFLIVRIVYALLAAFSSALISKWSAIYGSWVAFLVMGLIMEFIVVAIYVTAGILIPYSRDHQEEAK</sequence>
<evidence type="ECO:0000313" key="4">
    <source>
        <dbReference type="Proteomes" id="UP000698800"/>
    </source>
</evidence>
<feature type="transmembrane region" description="Helical" evidence="1">
    <location>
        <begin position="126"/>
        <end position="156"/>
    </location>
</feature>
<evidence type="ECO:0000259" key="2">
    <source>
        <dbReference type="Pfam" id="PF24800"/>
    </source>
</evidence>
<feature type="transmembrane region" description="Helical" evidence="1">
    <location>
        <begin position="21"/>
        <end position="39"/>
    </location>
</feature>
<accession>A0A9P8HRF6</accession>
<feature type="domain" description="DUF7702" evidence="2">
    <location>
        <begin position="18"/>
        <end position="153"/>
    </location>
</feature>
<dbReference type="Proteomes" id="UP000698800">
    <property type="component" value="Unassembled WGS sequence"/>
</dbReference>
<proteinExistence type="predicted"/>
<feature type="transmembrane region" description="Helical" evidence="1">
    <location>
        <begin position="59"/>
        <end position="79"/>
    </location>
</feature>
<keyword evidence="1" id="KW-0472">Membrane</keyword>
<dbReference type="PANTHER" id="PTHR42109:SF2">
    <property type="entry name" value="INTEGRAL MEMBRANE PROTEIN"/>
    <property type="match status" value="1"/>
</dbReference>
<dbReference type="Pfam" id="PF24800">
    <property type="entry name" value="DUF7702"/>
    <property type="match status" value="1"/>
</dbReference>
<evidence type="ECO:0000256" key="1">
    <source>
        <dbReference type="SAM" id="Phobius"/>
    </source>
</evidence>
<keyword evidence="1" id="KW-0812">Transmembrane</keyword>